<dbReference type="GO" id="GO:0045324">
    <property type="term" value="P:late endosome to vacuole transport"/>
    <property type="evidence" value="ECO:0007669"/>
    <property type="project" value="InterPro"/>
</dbReference>
<dbReference type="GO" id="GO:0006623">
    <property type="term" value="P:protein targeting to vacuole"/>
    <property type="evidence" value="ECO:0007669"/>
    <property type="project" value="TreeGrafter"/>
</dbReference>
<dbReference type="OrthoDB" id="242910at2759"/>
<keyword evidence="7 13" id="KW-0418">Kinase</keyword>
<evidence type="ECO:0000256" key="6">
    <source>
        <dbReference type="ARBA" id="ARBA00022741"/>
    </source>
</evidence>
<dbReference type="InterPro" id="IPR021133">
    <property type="entry name" value="HEAT_type_2"/>
</dbReference>
<feature type="region of interest" description="Disordered" evidence="11">
    <location>
        <begin position="1239"/>
        <end position="1274"/>
    </location>
</feature>
<evidence type="ECO:0000256" key="4">
    <source>
        <dbReference type="ARBA" id="ARBA00022679"/>
    </source>
</evidence>
<dbReference type="PROSITE" id="PS50294">
    <property type="entry name" value="WD_REPEATS_REGION"/>
    <property type="match status" value="1"/>
</dbReference>
<dbReference type="Pfam" id="PF00069">
    <property type="entry name" value="Pkinase"/>
    <property type="match status" value="1"/>
</dbReference>
<dbReference type="Pfam" id="PF22956">
    <property type="entry name" value="VPS15-like_hel"/>
    <property type="match status" value="1"/>
</dbReference>
<feature type="compositionally biased region" description="Low complexity" evidence="11">
    <location>
        <begin position="1256"/>
        <end position="1271"/>
    </location>
</feature>
<keyword evidence="5" id="KW-0677">Repeat</keyword>
<feature type="region of interest" description="Disordered" evidence="11">
    <location>
        <begin position="1800"/>
        <end position="1825"/>
    </location>
</feature>
<dbReference type="PROSITE" id="PS00108">
    <property type="entry name" value="PROTEIN_KINASE_ST"/>
    <property type="match status" value="1"/>
</dbReference>
<evidence type="ECO:0000256" key="7">
    <source>
        <dbReference type="ARBA" id="ARBA00022777"/>
    </source>
</evidence>
<dbReference type="InterPro" id="IPR011989">
    <property type="entry name" value="ARM-like"/>
</dbReference>
<dbReference type="InterPro" id="IPR015943">
    <property type="entry name" value="WD40/YVTN_repeat-like_dom_sf"/>
</dbReference>
<feature type="region of interest" description="Disordered" evidence="11">
    <location>
        <begin position="1518"/>
        <end position="1553"/>
    </location>
</feature>
<keyword evidence="3 10" id="KW-0853">WD repeat</keyword>
<dbReference type="Gene3D" id="1.25.10.10">
    <property type="entry name" value="Leucine-rich Repeat Variant"/>
    <property type="match status" value="2"/>
</dbReference>
<dbReference type="SUPFAM" id="SSF48371">
    <property type="entry name" value="ARM repeat"/>
    <property type="match status" value="1"/>
</dbReference>
<proteinExistence type="predicted"/>
<dbReference type="InterPro" id="IPR011009">
    <property type="entry name" value="Kinase-like_dom_sf"/>
</dbReference>
<dbReference type="InterPro" id="IPR055231">
    <property type="entry name" value="2AA_helical"/>
</dbReference>
<keyword evidence="2" id="KW-0723">Serine/threonine-protein kinase</keyword>
<dbReference type="EMBL" id="OOIP01000011">
    <property type="protein sequence ID" value="SPO38642.1"/>
    <property type="molecule type" value="Genomic_DNA"/>
</dbReference>
<gene>
    <name evidence="13" type="ORF">PSFLO_04121</name>
</gene>
<dbReference type="InterPro" id="IPR001680">
    <property type="entry name" value="WD40_rpt"/>
</dbReference>
<feature type="region of interest" description="Disordered" evidence="11">
    <location>
        <begin position="428"/>
        <end position="482"/>
    </location>
</feature>
<dbReference type="GO" id="GO:0005524">
    <property type="term" value="F:ATP binding"/>
    <property type="evidence" value="ECO:0007669"/>
    <property type="project" value="UniProtKB-KW"/>
</dbReference>
<dbReference type="GO" id="GO:0034271">
    <property type="term" value="C:phosphatidylinositol 3-kinase complex, class III, type I"/>
    <property type="evidence" value="ECO:0007669"/>
    <property type="project" value="TreeGrafter"/>
</dbReference>
<dbReference type="SMART" id="SM00220">
    <property type="entry name" value="S_TKc"/>
    <property type="match status" value="1"/>
</dbReference>
<keyword evidence="6" id="KW-0547">Nucleotide-binding</keyword>
<feature type="compositionally biased region" description="Basic and acidic residues" evidence="11">
    <location>
        <begin position="1674"/>
        <end position="1689"/>
    </location>
</feature>
<dbReference type="GO" id="GO:0071561">
    <property type="term" value="C:nucleus-vacuole junction"/>
    <property type="evidence" value="ECO:0007669"/>
    <property type="project" value="TreeGrafter"/>
</dbReference>
<dbReference type="PANTHER" id="PTHR17583">
    <property type="entry name" value="PHOSPHOINOSITIDE 3-KINASE REGULATORY SUBUNIT 4"/>
    <property type="match status" value="1"/>
</dbReference>
<dbReference type="InterPro" id="IPR045162">
    <property type="entry name" value="Vps15-like"/>
</dbReference>
<evidence type="ECO:0000313" key="14">
    <source>
        <dbReference type="Proteomes" id="UP000323386"/>
    </source>
</evidence>
<evidence type="ECO:0000256" key="11">
    <source>
        <dbReference type="SAM" id="MobiDB-lite"/>
    </source>
</evidence>
<dbReference type="PROSITE" id="PS50082">
    <property type="entry name" value="WD_REPEATS_2"/>
    <property type="match status" value="1"/>
</dbReference>
<feature type="compositionally biased region" description="Low complexity" evidence="11">
    <location>
        <begin position="1637"/>
        <end position="1649"/>
    </location>
</feature>
<feature type="compositionally biased region" description="Basic and acidic residues" evidence="11">
    <location>
        <begin position="1528"/>
        <end position="1553"/>
    </location>
</feature>
<accession>A0A5C3F2U2</accession>
<dbReference type="FunFam" id="1.25.10.10:FF:000542">
    <property type="entry name" value="Phosphoinositide 3-kinase regulatory subunit 4"/>
    <property type="match status" value="1"/>
</dbReference>
<feature type="repeat" description="HEAT" evidence="9">
    <location>
        <begin position="561"/>
        <end position="591"/>
    </location>
</feature>
<dbReference type="GO" id="GO:0016236">
    <property type="term" value="P:macroautophagy"/>
    <property type="evidence" value="ECO:0007669"/>
    <property type="project" value="InterPro"/>
</dbReference>
<dbReference type="InterPro" id="IPR008271">
    <property type="entry name" value="Ser/Thr_kinase_AS"/>
</dbReference>
<dbReference type="Proteomes" id="UP000323386">
    <property type="component" value="Unassembled WGS sequence"/>
</dbReference>
<protein>
    <recommendedName>
        <fullName evidence="1">non-specific serine/threonine protein kinase</fullName>
        <ecNumber evidence="1">2.7.11.1</ecNumber>
    </recommendedName>
</protein>
<dbReference type="SUPFAM" id="SSF56112">
    <property type="entry name" value="Protein kinase-like (PK-like)"/>
    <property type="match status" value="1"/>
</dbReference>
<organism evidence="13 14">
    <name type="scientific">Pseudozyma flocculosa</name>
    <dbReference type="NCBI Taxonomy" id="84751"/>
    <lineage>
        <taxon>Eukaryota</taxon>
        <taxon>Fungi</taxon>
        <taxon>Dikarya</taxon>
        <taxon>Basidiomycota</taxon>
        <taxon>Ustilaginomycotina</taxon>
        <taxon>Ustilaginomycetes</taxon>
        <taxon>Ustilaginales</taxon>
        <taxon>Ustilaginaceae</taxon>
        <taxon>Pseudozyma</taxon>
    </lineage>
</organism>
<dbReference type="GO" id="GO:0004674">
    <property type="term" value="F:protein serine/threonine kinase activity"/>
    <property type="evidence" value="ECO:0007669"/>
    <property type="project" value="UniProtKB-KW"/>
</dbReference>
<feature type="region of interest" description="Disordered" evidence="11">
    <location>
        <begin position="1637"/>
        <end position="1689"/>
    </location>
</feature>
<dbReference type="FunFam" id="2.130.10.10:FF:000652">
    <property type="entry name" value="Related to VPS15-ser/thr protein kinase"/>
    <property type="match status" value="1"/>
</dbReference>
<feature type="compositionally biased region" description="Acidic residues" evidence="11">
    <location>
        <begin position="1662"/>
        <end position="1673"/>
    </location>
</feature>
<feature type="repeat" description="WD" evidence="10">
    <location>
        <begin position="1282"/>
        <end position="1323"/>
    </location>
</feature>
<dbReference type="Pfam" id="PF00400">
    <property type="entry name" value="WD40"/>
    <property type="match status" value="2"/>
</dbReference>
<keyword evidence="4" id="KW-0808">Transferase</keyword>
<dbReference type="SUPFAM" id="SSF50978">
    <property type="entry name" value="WD40 repeat-like"/>
    <property type="match status" value="1"/>
</dbReference>
<dbReference type="PANTHER" id="PTHR17583:SF0">
    <property type="entry name" value="PHOSPHOINOSITIDE 3-KINASE REGULATORY SUBUNIT 4"/>
    <property type="match status" value="1"/>
</dbReference>
<dbReference type="SMART" id="SM00320">
    <property type="entry name" value="WD40"/>
    <property type="match status" value="5"/>
</dbReference>
<feature type="compositionally biased region" description="Polar residues" evidence="11">
    <location>
        <begin position="1176"/>
        <end position="1190"/>
    </location>
</feature>
<evidence type="ECO:0000256" key="8">
    <source>
        <dbReference type="ARBA" id="ARBA00022840"/>
    </source>
</evidence>
<dbReference type="InterPro" id="IPR016024">
    <property type="entry name" value="ARM-type_fold"/>
</dbReference>
<evidence type="ECO:0000313" key="13">
    <source>
        <dbReference type="EMBL" id="SPO38642.1"/>
    </source>
</evidence>
<evidence type="ECO:0000256" key="10">
    <source>
        <dbReference type="PROSITE-ProRule" id="PRU00221"/>
    </source>
</evidence>
<keyword evidence="14" id="KW-1185">Reference proteome</keyword>
<evidence type="ECO:0000256" key="2">
    <source>
        <dbReference type="ARBA" id="ARBA00022527"/>
    </source>
</evidence>
<reference evidence="13 14" key="1">
    <citation type="submission" date="2018-03" db="EMBL/GenBank/DDBJ databases">
        <authorList>
            <person name="Guldener U."/>
        </authorList>
    </citation>
    <scope>NUCLEOTIDE SEQUENCE [LARGE SCALE GENOMIC DNA]</scope>
    <source>
        <strain evidence="13 14">DAOM196992</strain>
    </source>
</reference>
<evidence type="ECO:0000256" key="9">
    <source>
        <dbReference type="PROSITE-ProRule" id="PRU00103"/>
    </source>
</evidence>
<dbReference type="InterPro" id="IPR036322">
    <property type="entry name" value="WD40_repeat_dom_sf"/>
</dbReference>
<evidence type="ECO:0000256" key="1">
    <source>
        <dbReference type="ARBA" id="ARBA00012513"/>
    </source>
</evidence>
<feature type="domain" description="Protein kinase" evidence="12">
    <location>
        <begin position="26"/>
        <end position="344"/>
    </location>
</feature>
<feature type="compositionally biased region" description="Basic and acidic residues" evidence="11">
    <location>
        <begin position="428"/>
        <end position="440"/>
    </location>
</feature>
<sequence length="1919" mass="206257">MGQTASTSGARMAGISNLVAEVGNDVQYEKSMGSSRFLKAIKARHRGGSLVVKTYIKPDPTMSLANLVKRLRIERESLADVPNVLTYQKVIETEHAGYLIRQWLASNLYDRISTRPFLSPVEKKWITYQLLFAMRDARGRKIPHGDLKCENILVTSSLMVYVTDFAASFKPTYLPLDDPADFSFFYDTSGRRTCYVAPERFFAAAGTDLHSHARGTAGLDEMHAPTDAQGGRLDESSYMDSLGLSKRKAKVTEAMDVFSMGCVIAELWRDGTPTFTLSQLFKYRQGNTDVETILAEIPDVHVRDLVRSMIALRPEDRKSFDQYLLDGYDRAFPASFYDFYHHYLVELQRISTPASRQDSGPSGMGNRIVSQTAGAAAATPSISGTSVTGAGPHVEARASDRLYIEADERIERLYEEWSTIMRFFDDDGGGRGDEMAKGTPREATGLPRRSSTTSLDLHRDTEDEGADDDAAAARQRQHDRLSKEAADRFVPVQLQIPGLESQILAPRKRPLQADGTALIVLSVILANVRNCRRPSSKCHALDLLLHLSSRWLTDETKLDRVIPFVISLLDDEAVTVRMAAIRSCTQLLLMVRVITPSNASIVPEYIVPNVRHLSLDPSTAVRCVFASCVLPLADTGERFLQMAQAMRAEGVFAIERDLSGDFLDSQPDEASYDAQLVVLQNLVQEQVTTLLTDPSASVKRALLADIEPLCRFFGAAKTNDVLLSHMITYLNDRNWLLREAFFEAIVGVAQAAGNRSLEEYILPLTTQALSDSEEHVVAKVLNSFRGLVEHDLFAKDKILRVLAMTVGFLCHPNIWLREACAGLIAAAAAKLDPTELWAVVYPSVRPLLRSDIHEFTEPVLLDSIKEPLPRSILQAAISWASKANKTLFWKSSPESRDAAGLQNGLATEGVGLLLGREGKDVVHAPIHRTDEDEAQLDKLRAAGMSDDDEIKLVALRDYIRRVSRQSSPSLSKAGSKAVADWAEVLSPAESGEGLGRIRPAVEVQPLEGVTPQTIFFSPNPGSSASAALQAPLRDNASLMTGTFRSQDDGSFTAKVAKRRLIGQRTPSDGSLLSPMHEIRRRLIHDQASRSASAIAMPATPGPVEPISTTTFATKAVPGSSMSPIRPGPASPSPSQTHTRLGPGKASPAVAPSPFTATGTMSDLASRLRNLEVGSQHAGSSRATPADSATPTIRGGGAAGAGGEAHVAEGSTFSSTYDGNDPYIRAHLEVVYLKNFRDRPEFGPKVAKGPPRRRSARAALPSGSRTSSSSSNRRPEGNLIAYFTEHTAPVTSLAVSPDHLFFVSGSEDGTLKVWDTARLEKNVTSRSRATYSAQKGSITAVIAIEGSHCVASTATDGSLHVWRIDVSQSSSIPRYAKPKLISNFQLSTPREYATCLVESVSDAASILILGTTHSRLTVLDLRTMQVLKTLRNPVEHGPISCLCIDQKKAWLLVGTLGGKVSLWDLRFGLLLKSWDVGATADGAEAKSGGAGLFRVNGIALHPSKGAGRYVLVASERLPESPAARSRGSSQHDDASSPADGRTEAQRQRHPRADSTEVLIETWDIDRGLRVETFEAGPFPSTGVASEARPTMLAPASAAALSTEGAAPPSALSAAAAVGNTLGAAAAIEQLIQQQRAMLASSVAPSPSPGADGERVNSGSGSTSDDDDDDDDDLRDDLLASRPEMRTGARMREILRPPAASSCPVRGLYVSLDGYVSSSMASATSTAGNAQLAGGWLDAGKLAAEADDAHANAPSQGSGGGGVAGYMLTAGEDRKIRFWDLGKVEKGVCIGTVDEKSEFRSFAGGGRAQGRGAARTEAEAEDETATAADAQRDEVVSAGVATTTTMTTAAAAGPTRHIHHLYVGGSARAQMRSPLLAHPQTQAANALSRVHKDAITALAVIEHPFRCIVAGDRAGCLRVWE</sequence>
<feature type="compositionally biased region" description="Gly residues" evidence="11">
    <location>
        <begin position="1193"/>
        <end position="1202"/>
    </location>
</feature>
<dbReference type="PROSITE" id="PS50011">
    <property type="entry name" value="PROTEIN_KINASE_DOM"/>
    <property type="match status" value="1"/>
</dbReference>
<evidence type="ECO:0000256" key="3">
    <source>
        <dbReference type="ARBA" id="ARBA00022574"/>
    </source>
</evidence>
<evidence type="ECO:0000256" key="5">
    <source>
        <dbReference type="ARBA" id="ARBA00022737"/>
    </source>
</evidence>
<dbReference type="InterPro" id="IPR000719">
    <property type="entry name" value="Prot_kinase_dom"/>
</dbReference>
<dbReference type="PROSITE" id="PS50077">
    <property type="entry name" value="HEAT_REPEAT"/>
    <property type="match status" value="1"/>
</dbReference>
<name>A0A5C3F2U2_9BASI</name>
<keyword evidence="8" id="KW-0067">ATP-binding</keyword>
<dbReference type="Gene3D" id="2.130.10.10">
    <property type="entry name" value="YVTN repeat-like/Quinoprotein amine dehydrogenase"/>
    <property type="match status" value="2"/>
</dbReference>
<evidence type="ECO:0000259" key="12">
    <source>
        <dbReference type="PROSITE" id="PS50011"/>
    </source>
</evidence>
<feature type="region of interest" description="Disordered" evidence="11">
    <location>
        <begin position="1114"/>
        <end position="1159"/>
    </location>
</feature>
<dbReference type="GO" id="GO:0005770">
    <property type="term" value="C:late endosome"/>
    <property type="evidence" value="ECO:0007669"/>
    <property type="project" value="TreeGrafter"/>
</dbReference>
<dbReference type="EC" id="2.7.11.1" evidence="1"/>
<dbReference type="Gene3D" id="1.10.510.10">
    <property type="entry name" value="Transferase(Phosphotransferase) domain 1"/>
    <property type="match status" value="2"/>
</dbReference>
<dbReference type="GO" id="GO:0034272">
    <property type="term" value="C:phosphatidylinositol 3-kinase complex, class III, type II"/>
    <property type="evidence" value="ECO:0007669"/>
    <property type="project" value="TreeGrafter"/>
</dbReference>
<feature type="region of interest" description="Disordered" evidence="11">
    <location>
        <begin position="1173"/>
        <end position="1203"/>
    </location>
</feature>
<dbReference type="CDD" id="cd13980">
    <property type="entry name" value="STKc_Vps15"/>
    <property type="match status" value="1"/>
</dbReference>